<evidence type="ECO:0000256" key="1">
    <source>
        <dbReference type="SAM" id="SignalP"/>
    </source>
</evidence>
<feature type="signal peptide" evidence="1">
    <location>
        <begin position="1"/>
        <end position="20"/>
    </location>
</feature>
<gene>
    <name evidence="2" type="ORF">OKA04_12550</name>
</gene>
<sequence>MKYRSILLISLLGAASSLHAATVSLASTMSGDSYISEDAATGGFGMIRLGNGSLGTAGANTGDADAIYDINNLGQANPGSPLGTTIDLFPRETSFQVGSLSYDETGLTGVGTETVAITSFDLSAFWTSDPARTNGAPGGPPTVISDISDHALGLWFFDAPGGISFGSLDASDTLTFTNGQLTSINLAIPTTFTVNIGTELAWSGTFSVTGNQIAYLINDVQETFIGPSTLTANLTGTVNAVVPEPAVTLLGSLGALLLLRRRRCR</sequence>
<reference evidence="2 3" key="1">
    <citation type="submission" date="2022-10" db="EMBL/GenBank/DDBJ databases">
        <title>Luteolibacter flavescens strain MCCC 1K03193, whole genome shotgun sequencing project.</title>
        <authorList>
            <person name="Zhao G."/>
            <person name="Shen L."/>
        </authorList>
    </citation>
    <scope>NUCLEOTIDE SEQUENCE [LARGE SCALE GENOMIC DNA]</scope>
    <source>
        <strain evidence="2 3">MCCC 1K03193</strain>
    </source>
</reference>
<proteinExistence type="predicted"/>
<dbReference type="Proteomes" id="UP001207930">
    <property type="component" value="Unassembled WGS sequence"/>
</dbReference>
<dbReference type="EMBL" id="JAPDDS010000006">
    <property type="protein sequence ID" value="MCW1885561.1"/>
    <property type="molecule type" value="Genomic_DNA"/>
</dbReference>
<evidence type="ECO:0008006" key="4">
    <source>
        <dbReference type="Google" id="ProtNLM"/>
    </source>
</evidence>
<organism evidence="2 3">
    <name type="scientific">Luteolibacter flavescens</name>
    <dbReference type="NCBI Taxonomy" id="1859460"/>
    <lineage>
        <taxon>Bacteria</taxon>
        <taxon>Pseudomonadati</taxon>
        <taxon>Verrucomicrobiota</taxon>
        <taxon>Verrucomicrobiia</taxon>
        <taxon>Verrucomicrobiales</taxon>
        <taxon>Verrucomicrobiaceae</taxon>
        <taxon>Luteolibacter</taxon>
    </lineage>
</organism>
<accession>A0ABT3FQP9</accession>
<evidence type="ECO:0000313" key="2">
    <source>
        <dbReference type="EMBL" id="MCW1885561.1"/>
    </source>
</evidence>
<dbReference type="RefSeq" id="WP_264501517.1">
    <property type="nucleotide sequence ID" value="NZ_JAPDDS010000006.1"/>
</dbReference>
<feature type="chain" id="PRO_5047097503" description="PEP-CTERM sorting domain-containing protein" evidence="1">
    <location>
        <begin position="21"/>
        <end position="265"/>
    </location>
</feature>
<protein>
    <recommendedName>
        <fullName evidence="4">PEP-CTERM sorting domain-containing protein</fullName>
    </recommendedName>
</protein>
<evidence type="ECO:0000313" key="3">
    <source>
        <dbReference type="Proteomes" id="UP001207930"/>
    </source>
</evidence>
<keyword evidence="3" id="KW-1185">Reference proteome</keyword>
<comment type="caution">
    <text evidence="2">The sequence shown here is derived from an EMBL/GenBank/DDBJ whole genome shotgun (WGS) entry which is preliminary data.</text>
</comment>
<name>A0ABT3FQP9_9BACT</name>
<keyword evidence="1" id="KW-0732">Signal</keyword>